<feature type="transmembrane region" description="Helical" evidence="1">
    <location>
        <begin position="119"/>
        <end position="140"/>
    </location>
</feature>
<accession>A0A1I5E1P4</accession>
<keyword evidence="3" id="KW-1185">Reference proteome</keyword>
<gene>
    <name evidence="2" type="ORF">SAMN04489757_107119</name>
</gene>
<dbReference type="EMBL" id="FOWD01000007">
    <property type="protein sequence ID" value="SFO05190.1"/>
    <property type="molecule type" value="Genomic_DNA"/>
</dbReference>
<dbReference type="Pfam" id="PF05857">
    <property type="entry name" value="TraX"/>
    <property type="match status" value="1"/>
</dbReference>
<feature type="transmembrane region" description="Helical" evidence="1">
    <location>
        <begin position="29"/>
        <end position="50"/>
    </location>
</feature>
<dbReference type="InterPro" id="IPR008875">
    <property type="entry name" value="TraX"/>
</dbReference>
<organism evidence="2 3">
    <name type="scientific">Anaerocolumna aminovalerica</name>
    <dbReference type="NCBI Taxonomy" id="1527"/>
    <lineage>
        <taxon>Bacteria</taxon>
        <taxon>Bacillati</taxon>
        <taxon>Bacillota</taxon>
        <taxon>Clostridia</taxon>
        <taxon>Lachnospirales</taxon>
        <taxon>Lachnospiraceae</taxon>
        <taxon>Anaerocolumna</taxon>
    </lineage>
</organism>
<feature type="transmembrane region" description="Helical" evidence="1">
    <location>
        <begin position="274"/>
        <end position="294"/>
    </location>
</feature>
<keyword evidence="1" id="KW-1133">Transmembrane helix</keyword>
<evidence type="ECO:0000313" key="2">
    <source>
        <dbReference type="EMBL" id="SFO05190.1"/>
    </source>
</evidence>
<feature type="transmembrane region" description="Helical" evidence="1">
    <location>
        <begin position="190"/>
        <end position="210"/>
    </location>
</feature>
<evidence type="ECO:0000313" key="3">
    <source>
        <dbReference type="Proteomes" id="UP000198806"/>
    </source>
</evidence>
<name>A0A1I5E1P4_9FIRM</name>
<dbReference type="OrthoDB" id="9781069at2"/>
<feature type="transmembrane region" description="Helical" evidence="1">
    <location>
        <begin position="62"/>
        <end position="80"/>
    </location>
</feature>
<dbReference type="RefSeq" id="WP_091685304.1">
    <property type="nucleotide sequence ID" value="NZ_BAABFM010000010.1"/>
</dbReference>
<feature type="transmembrane region" description="Helical" evidence="1">
    <location>
        <begin position="152"/>
        <end position="178"/>
    </location>
</feature>
<keyword evidence="1" id="KW-0812">Transmembrane</keyword>
<evidence type="ECO:0000256" key="1">
    <source>
        <dbReference type="SAM" id="Phobius"/>
    </source>
</evidence>
<sequence length="295" mass="34401">MSTTTLKIIAAIFMLVDHIGNFIPKTPIFFRWIGRISAPLFFFCMAWGLFYTKNRKIYLLRMYLFGVSMSIMNDLINNIAIKYHFLLIKNNIFITILISCLIISIIDIFHVNPIKGKKYILIFTILQLFGTILIAIIDFLELNLPFYISNDLIGAILCNVFLTEGGISGVLLGVLLYYTKQNKKTLTISFSIYCLLYSFLFCTNTVAQTLLKLKSLLPIKIYTILYAIATLFKIPTIPIYGIHFYQLTSYHWMQIFALPFMLSFNMKKGKGYKYFFYLFYPIHIYILYFIGNIIR</sequence>
<feature type="transmembrane region" description="Helical" evidence="1">
    <location>
        <begin position="92"/>
        <end position="112"/>
    </location>
</feature>
<dbReference type="Proteomes" id="UP000198806">
    <property type="component" value="Unassembled WGS sequence"/>
</dbReference>
<proteinExistence type="predicted"/>
<protein>
    <submittedName>
        <fullName evidence="2">TraX protein</fullName>
    </submittedName>
</protein>
<keyword evidence="1" id="KW-0472">Membrane</keyword>
<dbReference type="AlphaFoldDB" id="A0A1I5E1P4"/>
<reference evidence="2 3" key="1">
    <citation type="submission" date="2016-10" db="EMBL/GenBank/DDBJ databases">
        <authorList>
            <person name="de Groot N.N."/>
        </authorList>
    </citation>
    <scope>NUCLEOTIDE SEQUENCE [LARGE SCALE GENOMIC DNA]</scope>
    <source>
        <strain evidence="2 3">DSM 1283</strain>
    </source>
</reference>